<dbReference type="EMBL" id="VFMJ01000001">
    <property type="protein sequence ID" value="TQI86467.1"/>
    <property type="molecule type" value="Genomic_DNA"/>
</dbReference>
<comment type="caution">
    <text evidence="2">The sequence shown here is derived from an EMBL/GenBank/DDBJ whole genome shotgun (WGS) entry which is preliminary data.</text>
</comment>
<reference evidence="2 3" key="2">
    <citation type="submission" date="2019-07" db="EMBL/GenBank/DDBJ databases">
        <title>Investigation of anaerobic lignin degradation for improved lignocellulosic biofuels.</title>
        <authorList>
            <person name="Deangelis K.PhD."/>
        </authorList>
    </citation>
    <scope>NUCLEOTIDE SEQUENCE [LARGE SCALE GENOMIC DNA]</scope>
    <source>
        <strain evidence="2 3">106R</strain>
    </source>
</reference>
<reference evidence="2 3" key="1">
    <citation type="submission" date="2019-06" db="EMBL/GenBank/DDBJ databases">
        <authorList>
            <person name="Deangelis K."/>
            <person name="Huntemann M."/>
            <person name="Clum A."/>
            <person name="Pillay M."/>
            <person name="Palaniappan K."/>
            <person name="Varghese N."/>
            <person name="Mikhailova N."/>
            <person name="Stamatis D."/>
            <person name="Reddy T."/>
            <person name="Daum C."/>
            <person name="Shapiro N."/>
            <person name="Ivanova N."/>
            <person name="Kyrpides N."/>
            <person name="Woyke T."/>
        </authorList>
    </citation>
    <scope>NUCLEOTIDE SEQUENCE [LARGE SCALE GENOMIC DNA]</scope>
    <source>
        <strain evidence="2 3">106R</strain>
    </source>
</reference>
<dbReference type="RefSeq" id="WP_141971413.1">
    <property type="nucleotide sequence ID" value="NZ_VFMJ01000001.1"/>
</dbReference>
<gene>
    <name evidence="2" type="ORF">FHU12_4091</name>
</gene>
<dbReference type="NCBIfam" id="NF033828">
    <property type="entry name" value="entry_exc2_fam"/>
    <property type="match status" value="1"/>
</dbReference>
<dbReference type="Proteomes" id="UP000320710">
    <property type="component" value="Unassembled WGS sequence"/>
</dbReference>
<sequence length="136" mass="15316">MRKILVLLGLSVLLLSGCVASDGPTKSSPEKHATRYANGVVNVLPVSRSDVYENILPFLTSIYHEGKEDRVEGIPEPQAKEKRNSYYSPVFFKGYDKHYGDVGIDLENKEKGINYRLKDLLAREASATYWDGYMGR</sequence>
<name>A0AA46K8A6_SERMA</name>
<dbReference type="PROSITE" id="PS51257">
    <property type="entry name" value="PROKAR_LIPOPROTEIN"/>
    <property type="match status" value="1"/>
</dbReference>
<protein>
    <submittedName>
        <fullName evidence="2">Uncharacterized protein</fullName>
    </submittedName>
</protein>
<accession>A0AA46K8A6</accession>
<proteinExistence type="predicted"/>
<feature type="signal peptide" evidence="1">
    <location>
        <begin position="1"/>
        <end position="20"/>
    </location>
</feature>
<dbReference type="AlphaFoldDB" id="A0AA46K8A6"/>
<evidence type="ECO:0000313" key="2">
    <source>
        <dbReference type="EMBL" id="TQI86467.1"/>
    </source>
</evidence>
<evidence type="ECO:0000313" key="3">
    <source>
        <dbReference type="Proteomes" id="UP000320710"/>
    </source>
</evidence>
<organism evidence="2 3">
    <name type="scientific">Serratia marcescens</name>
    <dbReference type="NCBI Taxonomy" id="615"/>
    <lineage>
        <taxon>Bacteria</taxon>
        <taxon>Pseudomonadati</taxon>
        <taxon>Pseudomonadota</taxon>
        <taxon>Gammaproteobacteria</taxon>
        <taxon>Enterobacterales</taxon>
        <taxon>Yersiniaceae</taxon>
        <taxon>Serratia</taxon>
    </lineage>
</organism>
<feature type="chain" id="PRO_5041382122" evidence="1">
    <location>
        <begin position="21"/>
        <end position="136"/>
    </location>
</feature>
<keyword evidence="1" id="KW-0732">Signal</keyword>
<evidence type="ECO:0000256" key="1">
    <source>
        <dbReference type="SAM" id="SignalP"/>
    </source>
</evidence>